<dbReference type="InterPro" id="IPR003778">
    <property type="entry name" value="CT_A_B"/>
</dbReference>
<dbReference type="STRING" id="1888891.DSOL_2226"/>
<protein>
    <submittedName>
        <fullName evidence="5">Allophanate hydrolase 2 subunit 2</fullName>
    </submittedName>
</protein>
<evidence type="ECO:0000259" key="4">
    <source>
        <dbReference type="SMART" id="SM00797"/>
    </source>
</evidence>
<evidence type="ECO:0000256" key="2">
    <source>
        <dbReference type="ARBA" id="ARBA00022801"/>
    </source>
</evidence>
<evidence type="ECO:0000313" key="5">
    <source>
        <dbReference type="EMBL" id="OLN31931.1"/>
    </source>
</evidence>
<dbReference type="Proteomes" id="UP000186102">
    <property type="component" value="Unassembled WGS sequence"/>
</dbReference>
<sequence length="314" mass="33689">MKILRILRAGPLSTLQDLGRGGYGQYGVPTAGAMDPWALQIGNLLVGNPRNSPGLEMTIQGIKAQILSRTVLTITGGTGVYTLNGQSVENWRTFPVEPGDVLDIGVITEGCRAYLIASGGLDVNMILGSGSTYLPASLGGMNGRALVREDILSAVPKSTPQKRPITRFLVPELVPHYPDVCTLRVVPGLHEELFSRETLDLFYSTLYVVTPQSNRMGYRLQGRALNLAKGAALISDAVVFGVVQVPPDGQPIILAADHQTTGGYPVIGVVASVDFSSLAQLRPGQSVRFRSIDLEEAQSLRREQERLLSTLALA</sequence>
<dbReference type="InterPro" id="IPR052708">
    <property type="entry name" value="PxpC"/>
</dbReference>
<dbReference type="SUPFAM" id="SSF50891">
    <property type="entry name" value="Cyclophilin-like"/>
    <property type="match status" value="1"/>
</dbReference>
<keyword evidence="2 5" id="KW-0378">Hydrolase</keyword>
<dbReference type="PANTHER" id="PTHR43309:SF3">
    <property type="entry name" value="5-OXOPROLINASE SUBUNIT C"/>
    <property type="match status" value="1"/>
</dbReference>
<keyword evidence="3" id="KW-0067">ATP-binding</keyword>
<evidence type="ECO:0000256" key="1">
    <source>
        <dbReference type="ARBA" id="ARBA00022741"/>
    </source>
</evidence>
<dbReference type="SMART" id="SM00797">
    <property type="entry name" value="AHS2"/>
    <property type="match status" value="1"/>
</dbReference>
<dbReference type="PANTHER" id="PTHR43309">
    <property type="entry name" value="5-OXOPROLINASE SUBUNIT C"/>
    <property type="match status" value="1"/>
</dbReference>
<dbReference type="InterPro" id="IPR029000">
    <property type="entry name" value="Cyclophilin-like_dom_sf"/>
</dbReference>
<keyword evidence="6" id="KW-1185">Reference proteome</keyword>
<name>A0A1Q8QX72_9FIRM</name>
<dbReference type="NCBIfam" id="TIGR00724">
    <property type="entry name" value="urea_amlyse_rel"/>
    <property type="match status" value="1"/>
</dbReference>
<comment type="caution">
    <text evidence="5">The sequence shown here is derived from an EMBL/GenBank/DDBJ whole genome shotgun (WGS) entry which is preliminary data.</text>
</comment>
<dbReference type="GO" id="GO:0016787">
    <property type="term" value="F:hydrolase activity"/>
    <property type="evidence" value="ECO:0007669"/>
    <property type="project" value="UniProtKB-KW"/>
</dbReference>
<dbReference type="EMBL" id="MLBF01000013">
    <property type="protein sequence ID" value="OLN31931.1"/>
    <property type="molecule type" value="Genomic_DNA"/>
</dbReference>
<dbReference type="AlphaFoldDB" id="A0A1Q8QX72"/>
<proteinExistence type="predicted"/>
<evidence type="ECO:0000256" key="3">
    <source>
        <dbReference type="ARBA" id="ARBA00022840"/>
    </source>
</evidence>
<dbReference type="GO" id="GO:0005524">
    <property type="term" value="F:ATP binding"/>
    <property type="evidence" value="ECO:0007669"/>
    <property type="project" value="UniProtKB-KW"/>
</dbReference>
<organism evidence="5 6">
    <name type="scientific">Desulfosporosinus metallidurans</name>
    <dbReference type="NCBI Taxonomy" id="1888891"/>
    <lineage>
        <taxon>Bacteria</taxon>
        <taxon>Bacillati</taxon>
        <taxon>Bacillota</taxon>
        <taxon>Clostridia</taxon>
        <taxon>Eubacteriales</taxon>
        <taxon>Desulfitobacteriaceae</taxon>
        <taxon>Desulfosporosinus</taxon>
    </lineage>
</organism>
<feature type="domain" description="Carboxyltransferase" evidence="4">
    <location>
        <begin position="25"/>
        <end position="307"/>
    </location>
</feature>
<accession>A0A1Q8QX72</accession>
<keyword evidence="1" id="KW-0547">Nucleotide-binding</keyword>
<reference evidence="5 6" key="1">
    <citation type="submission" date="2016-09" db="EMBL/GenBank/DDBJ databases">
        <title>Complete genome of Desulfosporosinus sp. OL.</title>
        <authorList>
            <person name="Mardanov A."/>
            <person name="Beletsky A."/>
            <person name="Panova A."/>
            <person name="Karnachuk O."/>
            <person name="Ravin N."/>
        </authorList>
    </citation>
    <scope>NUCLEOTIDE SEQUENCE [LARGE SCALE GENOMIC DNA]</scope>
    <source>
        <strain evidence="5 6">OL</strain>
    </source>
</reference>
<gene>
    <name evidence="5" type="ORF">DSOL_2226</name>
</gene>
<dbReference type="Gene3D" id="2.40.100.10">
    <property type="entry name" value="Cyclophilin-like"/>
    <property type="match status" value="1"/>
</dbReference>
<evidence type="ECO:0000313" key="6">
    <source>
        <dbReference type="Proteomes" id="UP000186102"/>
    </source>
</evidence>
<dbReference type="RefSeq" id="WP_170871488.1">
    <property type="nucleotide sequence ID" value="NZ_MLBF01000013.1"/>
</dbReference>
<dbReference type="Pfam" id="PF02626">
    <property type="entry name" value="CT_A_B"/>
    <property type="match status" value="1"/>
</dbReference>